<sequence>MTLKDSDHRISPDDVLAFWRAAGPSRWFKKDTAFDVEFRNRFMELHLAAARRELDDWQRNGDGGLALLILLDQFPRNAFRDTAHMFATDELARYFATAMVGSGFDQDIEPALRVFCYLPFEHSESLADQERSLALQVDMDPSTRAFAEEHHRIIAQFGRFPHRNRLLGRITTAPEQEYLDGGGFAG</sequence>
<dbReference type="Proteomes" id="UP000234190">
    <property type="component" value="Unassembled WGS sequence"/>
</dbReference>
<gene>
    <name evidence="1" type="ORF">CR159_04960</name>
</gene>
<dbReference type="Pfam" id="PF06041">
    <property type="entry name" value="DUF924"/>
    <property type="match status" value="1"/>
</dbReference>
<evidence type="ECO:0000313" key="2">
    <source>
        <dbReference type="Proteomes" id="UP000234190"/>
    </source>
</evidence>
<evidence type="ECO:0008006" key="3">
    <source>
        <dbReference type="Google" id="ProtNLM"/>
    </source>
</evidence>
<dbReference type="InterPro" id="IPR011990">
    <property type="entry name" value="TPR-like_helical_dom_sf"/>
</dbReference>
<organism evidence="1 2">
    <name type="scientific">Pollutimonas subterranea</name>
    <dbReference type="NCBI Taxonomy" id="2045210"/>
    <lineage>
        <taxon>Bacteria</taxon>
        <taxon>Pseudomonadati</taxon>
        <taxon>Pseudomonadota</taxon>
        <taxon>Betaproteobacteria</taxon>
        <taxon>Burkholderiales</taxon>
        <taxon>Alcaligenaceae</taxon>
        <taxon>Pollutimonas</taxon>
    </lineage>
</organism>
<dbReference type="Gene3D" id="1.20.58.320">
    <property type="entry name" value="TPR-like"/>
    <property type="match status" value="1"/>
</dbReference>
<dbReference type="EMBL" id="PDNW01000003">
    <property type="protein sequence ID" value="PLC50949.1"/>
    <property type="molecule type" value="Genomic_DNA"/>
</dbReference>
<protein>
    <recommendedName>
        <fullName evidence="3">DUF924 domain-containing protein</fullName>
    </recommendedName>
</protein>
<dbReference type="InterPro" id="IPR010323">
    <property type="entry name" value="DUF924"/>
</dbReference>
<accession>A0A2N4U7H9</accession>
<dbReference type="AlphaFoldDB" id="A0A2N4U7H9"/>
<dbReference type="RefSeq" id="WP_102072901.1">
    <property type="nucleotide sequence ID" value="NZ_PDNW01000003.1"/>
</dbReference>
<name>A0A2N4U7H9_9BURK</name>
<comment type="caution">
    <text evidence="1">The sequence shown here is derived from an EMBL/GenBank/DDBJ whole genome shotgun (WGS) entry which is preliminary data.</text>
</comment>
<evidence type="ECO:0000313" key="1">
    <source>
        <dbReference type="EMBL" id="PLC50949.1"/>
    </source>
</evidence>
<dbReference type="OrthoDB" id="7593450at2"/>
<keyword evidence="2" id="KW-1185">Reference proteome</keyword>
<dbReference type="SUPFAM" id="SSF48452">
    <property type="entry name" value="TPR-like"/>
    <property type="match status" value="1"/>
</dbReference>
<reference evidence="1 2" key="1">
    <citation type="submission" date="2017-10" db="EMBL/GenBank/DDBJ databases">
        <title>Two draft genome sequences of Pusillimonas sp. strains isolated from a nitrate- and radionuclide-contaminated groundwater in Russia.</title>
        <authorList>
            <person name="Grouzdev D.S."/>
            <person name="Tourova T.P."/>
            <person name="Goeva M.A."/>
            <person name="Babich T.L."/>
            <person name="Sokolova D.S."/>
            <person name="Abdullin R."/>
            <person name="Poltaraus A.B."/>
            <person name="Toshchakov S.V."/>
            <person name="Nazina T.N."/>
        </authorList>
    </citation>
    <scope>NUCLEOTIDE SEQUENCE [LARGE SCALE GENOMIC DNA]</scope>
    <source>
        <strain evidence="1 2">JR1/69-3-13</strain>
    </source>
</reference>
<dbReference type="Gene3D" id="1.25.40.10">
    <property type="entry name" value="Tetratricopeptide repeat domain"/>
    <property type="match status" value="1"/>
</dbReference>
<proteinExistence type="predicted"/>